<dbReference type="Gene3D" id="3.30.565.10">
    <property type="entry name" value="Histidine kinase-like ATPase, C-terminal domain"/>
    <property type="match status" value="1"/>
</dbReference>
<dbReference type="PANTHER" id="PTHR24421">
    <property type="entry name" value="NITRATE/NITRITE SENSOR PROTEIN NARX-RELATED"/>
    <property type="match status" value="1"/>
</dbReference>
<feature type="transmembrane region" description="Helical" evidence="4">
    <location>
        <begin position="199"/>
        <end position="221"/>
    </location>
</feature>
<dbReference type="InterPro" id="IPR050482">
    <property type="entry name" value="Sensor_HK_TwoCompSys"/>
</dbReference>
<feature type="transmembrane region" description="Helical" evidence="4">
    <location>
        <begin position="31"/>
        <end position="51"/>
    </location>
</feature>
<sequence>MTGSLIAAMVVGSGFAAGGAVATTRRPRSGPAWVLVVVAALLLGAPAAAAFGADRAAGLLVLTAAVVLPCGVLRIVPRRRLRRVQRGLDLAVLAGGVVTVGAVAFGAEPLGSWTAGLVVVLVFCAGWLQFELTSGDERRQVLWLVAGVAASVPPTALFGVWADDGSLSGAAISVIIGVLLLPVPLSATIALVAPRWTAVRAVISHATVAATMFLVAVAVYSGGEALARILTGEVPPLTVRAMLAALVAAGFAPVLARVRAASDELLFGGRSDPVDTLTRLGTELTAGSAPTEWLETLRSALGVPGIVLRRGSEVVASSGRVDPARCATTPLRAGPEHVGDLDVGIPADQLALSSATRNVVQLVAAPLAQALHAIRLSAQLQASRGRVVAALEEERRRVRRDLHDGLGPALTGIAYSADAARNLLTVDAVQAEQILRELRTDAGEAIAEVRRIVYGMRPRALDELGLVEAVRQRVLQLPGAEGRALSVTIVAGSLPDLPAAVEVTAYRVAVEAVTNVARHAGVGEARVEFVPDGRCLRLTVRDDGRSDGPWSPGVGLTSMRERVEQIGGVLTAGAGPDGGVVAAELPLDVYPTADTVR</sequence>
<keyword evidence="7" id="KW-1185">Reference proteome</keyword>
<organism evidence="6 7">
    <name type="scientific">Cryptosporangium minutisporangium</name>
    <dbReference type="NCBI Taxonomy" id="113569"/>
    <lineage>
        <taxon>Bacteria</taxon>
        <taxon>Bacillati</taxon>
        <taxon>Actinomycetota</taxon>
        <taxon>Actinomycetes</taxon>
        <taxon>Cryptosporangiales</taxon>
        <taxon>Cryptosporangiaceae</taxon>
        <taxon>Cryptosporangium</taxon>
    </lineage>
</organism>
<evidence type="ECO:0000256" key="2">
    <source>
        <dbReference type="ARBA" id="ARBA00022777"/>
    </source>
</evidence>
<gene>
    <name evidence="6" type="ORF">GCM10020369_45460</name>
</gene>
<proteinExistence type="predicted"/>
<keyword evidence="4" id="KW-1133">Transmembrane helix</keyword>
<comment type="caution">
    <text evidence="6">The sequence shown here is derived from an EMBL/GenBank/DDBJ whole genome shotgun (WGS) entry which is preliminary data.</text>
</comment>
<dbReference type="RefSeq" id="WP_345730196.1">
    <property type="nucleotide sequence ID" value="NZ_BAAAYN010000029.1"/>
</dbReference>
<feature type="transmembrane region" description="Helical" evidence="4">
    <location>
        <begin position="88"/>
        <end position="107"/>
    </location>
</feature>
<evidence type="ECO:0000259" key="5">
    <source>
        <dbReference type="Pfam" id="PF07730"/>
    </source>
</evidence>
<dbReference type="Proteomes" id="UP001501676">
    <property type="component" value="Unassembled WGS sequence"/>
</dbReference>
<keyword evidence="4" id="KW-0812">Transmembrane</keyword>
<keyword evidence="2" id="KW-0418">Kinase</keyword>
<keyword evidence="3" id="KW-0902">Two-component regulatory system</keyword>
<dbReference type="InterPro" id="IPR011712">
    <property type="entry name" value="Sig_transdc_His_kin_sub3_dim/P"/>
</dbReference>
<evidence type="ECO:0000256" key="1">
    <source>
        <dbReference type="ARBA" id="ARBA00022679"/>
    </source>
</evidence>
<evidence type="ECO:0000256" key="3">
    <source>
        <dbReference type="ARBA" id="ARBA00023012"/>
    </source>
</evidence>
<dbReference type="CDD" id="cd16917">
    <property type="entry name" value="HATPase_UhpB-NarQ-NarX-like"/>
    <property type="match status" value="1"/>
</dbReference>
<reference evidence="7" key="1">
    <citation type="journal article" date="2019" name="Int. J. Syst. Evol. Microbiol.">
        <title>The Global Catalogue of Microorganisms (GCM) 10K type strain sequencing project: providing services to taxonomists for standard genome sequencing and annotation.</title>
        <authorList>
            <consortium name="The Broad Institute Genomics Platform"/>
            <consortium name="The Broad Institute Genome Sequencing Center for Infectious Disease"/>
            <person name="Wu L."/>
            <person name="Ma J."/>
        </authorList>
    </citation>
    <scope>NUCLEOTIDE SEQUENCE [LARGE SCALE GENOMIC DNA]</scope>
    <source>
        <strain evidence="7">JCM 9458</strain>
    </source>
</reference>
<feature type="transmembrane region" description="Helical" evidence="4">
    <location>
        <begin position="57"/>
        <end position="76"/>
    </location>
</feature>
<dbReference type="Gene3D" id="1.20.5.1930">
    <property type="match status" value="1"/>
</dbReference>
<name>A0ABP6T198_9ACTN</name>
<feature type="transmembrane region" description="Helical" evidence="4">
    <location>
        <begin position="167"/>
        <end position="192"/>
    </location>
</feature>
<dbReference type="InterPro" id="IPR036890">
    <property type="entry name" value="HATPase_C_sf"/>
</dbReference>
<feature type="domain" description="Signal transduction histidine kinase subgroup 3 dimerisation and phosphoacceptor" evidence="5">
    <location>
        <begin position="394"/>
        <end position="461"/>
    </location>
</feature>
<feature type="transmembrane region" description="Helical" evidence="4">
    <location>
        <begin position="6"/>
        <end position="24"/>
    </location>
</feature>
<dbReference type="EMBL" id="BAAAYN010000029">
    <property type="protein sequence ID" value="GAA3390657.1"/>
    <property type="molecule type" value="Genomic_DNA"/>
</dbReference>
<keyword evidence="1" id="KW-0808">Transferase</keyword>
<dbReference type="SUPFAM" id="SSF55874">
    <property type="entry name" value="ATPase domain of HSP90 chaperone/DNA topoisomerase II/histidine kinase"/>
    <property type="match status" value="1"/>
</dbReference>
<feature type="transmembrane region" description="Helical" evidence="4">
    <location>
        <begin position="142"/>
        <end position="161"/>
    </location>
</feature>
<dbReference type="Pfam" id="PF07730">
    <property type="entry name" value="HisKA_3"/>
    <property type="match status" value="1"/>
</dbReference>
<protein>
    <recommendedName>
        <fullName evidence="5">Signal transduction histidine kinase subgroup 3 dimerisation and phosphoacceptor domain-containing protein</fullName>
    </recommendedName>
</protein>
<accession>A0ABP6T198</accession>
<keyword evidence="4" id="KW-0472">Membrane</keyword>
<evidence type="ECO:0000256" key="4">
    <source>
        <dbReference type="SAM" id="Phobius"/>
    </source>
</evidence>
<evidence type="ECO:0000313" key="7">
    <source>
        <dbReference type="Proteomes" id="UP001501676"/>
    </source>
</evidence>
<feature type="transmembrane region" description="Helical" evidence="4">
    <location>
        <begin position="113"/>
        <end position="130"/>
    </location>
</feature>
<evidence type="ECO:0000313" key="6">
    <source>
        <dbReference type="EMBL" id="GAA3390657.1"/>
    </source>
</evidence>